<name>A0ABU0QJQ6_9ACTN</name>
<sequence>MTQLPGLLDTEALRKDFPILDRVVHDGKKLVYLDNAATSQTPRQVLDVLSEYYEQHNANVHRGVHVLAEEATALYEGARDKVAEFINAPSRDEVIFTKNASESLNLVANMLGWADEPYRVDSDTEIVITEMEHHSNIVPWQLLAQRTGAKLKWFGLTDDGRLDLSNIDEVITEKTKIVSFVLVSNILGTQNPVEAIVRRAQQVGALVCIDASQAAPHMPLDVQALQADFVAFTGHKMCGPTGIGVLWGRQELLEDLPPFLGGGEMIETVSMHSSTYAPAPHKFEAGTPPVSQAIGLGAAIDYLNAIGMDKILAHEHALTEYAVKRLLEVPDLRINRPDHGRGARSGDLLHPRGHPPARRGPGPRRAGHRGPGRPPLRAAGLPAVRNSCDHASVVLSVLHAGRDRRAGRRPGARTELLRLKGVLNGETGLHVPGSHPGPLQEPARAGLAGWRRRGAPRQPDVR</sequence>
<accession>A0ABU0QJQ6</accession>
<evidence type="ECO:0000256" key="4">
    <source>
        <dbReference type="ARBA" id="ARBA00022679"/>
    </source>
</evidence>
<dbReference type="Proteomes" id="UP001232755">
    <property type="component" value="Unassembled WGS sequence"/>
</dbReference>
<evidence type="ECO:0000259" key="8">
    <source>
        <dbReference type="Pfam" id="PF00266"/>
    </source>
</evidence>
<evidence type="ECO:0000256" key="6">
    <source>
        <dbReference type="ARBA" id="ARBA00050776"/>
    </source>
</evidence>
<dbReference type="NCBIfam" id="TIGR01979">
    <property type="entry name" value="sufS"/>
    <property type="match status" value="1"/>
</dbReference>
<evidence type="ECO:0000313" key="9">
    <source>
        <dbReference type="EMBL" id="MDQ0747620.1"/>
    </source>
</evidence>
<dbReference type="InterPro" id="IPR015422">
    <property type="entry name" value="PyrdxlP-dep_Trfase_small"/>
</dbReference>
<evidence type="ECO:0000256" key="3">
    <source>
        <dbReference type="ARBA" id="ARBA00012239"/>
    </source>
</evidence>
<evidence type="ECO:0000256" key="5">
    <source>
        <dbReference type="ARBA" id="ARBA00022898"/>
    </source>
</evidence>
<dbReference type="GO" id="GO:0031071">
    <property type="term" value="F:cysteine desulfurase activity"/>
    <property type="evidence" value="ECO:0007669"/>
    <property type="project" value="UniProtKB-EC"/>
</dbReference>
<dbReference type="EC" id="2.8.1.7" evidence="3"/>
<dbReference type="CDD" id="cd06453">
    <property type="entry name" value="SufS_like"/>
    <property type="match status" value="1"/>
</dbReference>
<comment type="similarity">
    <text evidence="2">Belongs to the class-V pyridoxal-phosphate-dependent aminotransferase family. Csd subfamily.</text>
</comment>
<feature type="domain" description="Aminotransferase class V" evidence="8">
    <location>
        <begin position="31"/>
        <end position="338"/>
    </location>
</feature>
<dbReference type="Gene3D" id="3.90.1150.10">
    <property type="entry name" value="Aspartate Aminotransferase, domain 1"/>
    <property type="match status" value="1"/>
</dbReference>
<comment type="caution">
    <text evidence="9">The sequence shown here is derived from an EMBL/GenBank/DDBJ whole genome shotgun (WGS) entry which is preliminary data.</text>
</comment>
<dbReference type="EMBL" id="JAUSYP010000001">
    <property type="protein sequence ID" value="MDQ0747620.1"/>
    <property type="molecule type" value="Genomic_DNA"/>
</dbReference>
<gene>
    <name evidence="9" type="ORF">QF034_001851</name>
</gene>
<keyword evidence="5" id="KW-0663">Pyridoxal phosphate</keyword>
<keyword evidence="9" id="KW-0456">Lyase</keyword>
<dbReference type="Pfam" id="PF00266">
    <property type="entry name" value="Aminotran_5"/>
    <property type="match status" value="1"/>
</dbReference>
<feature type="compositionally biased region" description="Basic residues" evidence="7">
    <location>
        <begin position="351"/>
        <end position="371"/>
    </location>
</feature>
<dbReference type="PANTHER" id="PTHR43586">
    <property type="entry name" value="CYSTEINE DESULFURASE"/>
    <property type="match status" value="1"/>
</dbReference>
<evidence type="ECO:0000256" key="7">
    <source>
        <dbReference type="SAM" id="MobiDB-lite"/>
    </source>
</evidence>
<dbReference type="InterPro" id="IPR000192">
    <property type="entry name" value="Aminotrans_V_dom"/>
</dbReference>
<reference evidence="9 10" key="1">
    <citation type="submission" date="2023-07" db="EMBL/GenBank/DDBJ databases">
        <title>Comparative genomics of wheat-associated soil bacteria to identify genetic determinants of phenazine resistance.</title>
        <authorList>
            <person name="Mouncey N."/>
        </authorList>
    </citation>
    <scope>NUCLEOTIDE SEQUENCE [LARGE SCALE GENOMIC DNA]</scope>
    <source>
        <strain evidence="9 10">B3I12</strain>
    </source>
</reference>
<keyword evidence="10" id="KW-1185">Reference proteome</keyword>
<comment type="cofactor">
    <cofactor evidence="1">
        <name>pyridoxal 5'-phosphate</name>
        <dbReference type="ChEBI" id="CHEBI:597326"/>
    </cofactor>
</comment>
<evidence type="ECO:0000313" key="10">
    <source>
        <dbReference type="Proteomes" id="UP001232755"/>
    </source>
</evidence>
<keyword evidence="4 9" id="KW-0808">Transferase</keyword>
<dbReference type="InterPro" id="IPR015421">
    <property type="entry name" value="PyrdxlP-dep_Trfase_major"/>
</dbReference>
<organism evidence="9 10">
    <name type="scientific">Streptomyces africanus</name>
    <dbReference type="NCBI Taxonomy" id="231024"/>
    <lineage>
        <taxon>Bacteria</taxon>
        <taxon>Bacillati</taxon>
        <taxon>Actinomycetota</taxon>
        <taxon>Actinomycetes</taxon>
        <taxon>Kitasatosporales</taxon>
        <taxon>Streptomycetaceae</taxon>
        <taxon>Streptomyces</taxon>
    </lineage>
</organism>
<dbReference type="Gene3D" id="3.40.640.10">
    <property type="entry name" value="Type I PLP-dependent aspartate aminotransferase-like (Major domain)"/>
    <property type="match status" value="1"/>
</dbReference>
<dbReference type="GO" id="GO:0009000">
    <property type="term" value="F:selenocysteine lyase activity"/>
    <property type="evidence" value="ECO:0007669"/>
    <property type="project" value="UniProtKB-EC"/>
</dbReference>
<dbReference type="PANTHER" id="PTHR43586:SF8">
    <property type="entry name" value="CYSTEINE DESULFURASE 1, CHLOROPLASTIC"/>
    <property type="match status" value="1"/>
</dbReference>
<evidence type="ECO:0000256" key="2">
    <source>
        <dbReference type="ARBA" id="ARBA00010447"/>
    </source>
</evidence>
<proteinExistence type="inferred from homology"/>
<dbReference type="InterPro" id="IPR010970">
    <property type="entry name" value="Cys_dSase_SufS"/>
</dbReference>
<comment type="catalytic activity">
    <reaction evidence="6">
        <text>(sulfur carrier)-H + L-cysteine = (sulfur carrier)-SH + L-alanine</text>
        <dbReference type="Rhea" id="RHEA:43892"/>
        <dbReference type="Rhea" id="RHEA-COMP:14737"/>
        <dbReference type="Rhea" id="RHEA-COMP:14739"/>
        <dbReference type="ChEBI" id="CHEBI:29917"/>
        <dbReference type="ChEBI" id="CHEBI:35235"/>
        <dbReference type="ChEBI" id="CHEBI:57972"/>
        <dbReference type="ChEBI" id="CHEBI:64428"/>
        <dbReference type="EC" id="2.8.1.7"/>
    </reaction>
</comment>
<protein>
    <recommendedName>
        <fullName evidence="3">cysteine desulfurase</fullName>
        <ecNumber evidence="3">2.8.1.7</ecNumber>
    </recommendedName>
</protein>
<feature type="region of interest" description="Disordered" evidence="7">
    <location>
        <begin position="336"/>
        <end position="378"/>
    </location>
</feature>
<evidence type="ECO:0000256" key="1">
    <source>
        <dbReference type="ARBA" id="ARBA00001933"/>
    </source>
</evidence>
<dbReference type="SUPFAM" id="SSF53383">
    <property type="entry name" value="PLP-dependent transferases"/>
    <property type="match status" value="1"/>
</dbReference>
<feature type="region of interest" description="Disordered" evidence="7">
    <location>
        <begin position="427"/>
        <end position="462"/>
    </location>
</feature>
<dbReference type="InterPro" id="IPR015424">
    <property type="entry name" value="PyrdxlP-dep_Trfase"/>
</dbReference>